<sequence>MVKKTSSDTNQTGEEILQESTIPTTSESHEEAVMETTALDTVPATPVQAAVQGLQNGASDAREAVSGTVSNVSQTLSKLVYNGFYYLSYGVVYSALAVSNLIPTDNAMGEGLQAGAEAARKSFDEHQKERAAAFEPPADAGLATS</sequence>
<dbReference type="KEGG" id="mmai:sS8_2980"/>
<dbReference type="RefSeq" id="WP_119630224.1">
    <property type="nucleotide sequence ID" value="NZ_AP017928.1"/>
</dbReference>
<dbReference type="Proteomes" id="UP000266313">
    <property type="component" value="Chromosome"/>
</dbReference>
<feature type="region of interest" description="Disordered" evidence="1">
    <location>
        <begin position="116"/>
        <end position="145"/>
    </location>
</feature>
<organism evidence="2 3">
    <name type="scientific">Methylocaldum marinum</name>
    <dbReference type="NCBI Taxonomy" id="1432792"/>
    <lineage>
        <taxon>Bacteria</taxon>
        <taxon>Pseudomonadati</taxon>
        <taxon>Pseudomonadota</taxon>
        <taxon>Gammaproteobacteria</taxon>
        <taxon>Methylococcales</taxon>
        <taxon>Methylococcaceae</taxon>
        <taxon>Methylocaldum</taxon>
    </lineage>
</organism>
<dbReference type="AlphaFoldDB" id="A0A250KTA9"/>
<evidence type="ECO:0000256" key="1">
    <source>
        <dbReference type="SAM" id="MobiDB-lite"/>
    </source>
</evidence>
<accession>A0A250KTA9</accession>
<feature type="compositionally biased region" description="Polar residues" evidence="1">
    <location>
        <begin position="7"/>
        <end position="26"/>
    </location>
</feature>
<reference evidence="2 3" key="1">
    <citation type="submission" date="2016-12" db="EMBL/GenBank/DDBJ databases">
        <title>Genome sequencing of Methylocaldum marinum.</title>
        <authorList>
            <person name="Takeuchi M."/>
            <person name="Kamagata Y."/>
            <person name="Hiraoka S."/>
            <person name="Oshima K."/>
            <person name="Hattori M."/>
            <person name="Iwasaki W."/>
        </authorList>
    </citation>
    <scope>NUCLEOTIDE SEQUENCE [LARGE SCALE GENOMIC DNA]</scope>
    <source>
        <strain evidence="2 3">S8</strain>
    </source>
</reference>
<name>A0A250KTA9_9GAMM</name>
<evidence type="ECO:0000313" key="3">
    <source>
        <dbReference type="Proteomes" id="UP000266313"/>
    </source>
</evidence>
<evidence type="ECO:0000313" key="2">
    <source>
        <dbReference type="EMBL" id="BBA34923.1"/>
    </source>
</evidence>
<keyword evidence="3" id="KW-1185">Reference proteome</keyword>
<proteinExistence type="predicted"/>
<dbReference type="EMBL" id="AP017928">
    <property type="protein sequence ID" value="BBA34923.1"/>
    <property type="molecule type" value="Genomic_DNA"/>
</dbReference>
<feature type="region of interest" description="Disordered" evidence="1">
    <location>
        <begin position="1"/>
        <end position="27"/>
    </location>
</feature>
<dbReference type="OrthoDB" id="8456793at2"/>
<gene>
    <name evidence="2" type="ORF">sS8_2980</name>
</gene>
<feature type="compositionally biased region" description="Basic and acidic residues" evidence="1">
    <location>
        <begin position="118"/>
        <end position="132"/>
    </location>
</feature>
<protein>
    <submittedName>
        <fullName evidence="2">Uncharacterized protein</fullName>
    </submittedName>
</protein>